<dbReference type="Pfam" id="PF14559">
    <property type="entry name" value="TPR_19"/>
    <property type="match status" value="1"/>
</dbReference>
<reference evidence="3 4" key="1">
    <citation type="journal article" date="2020" name="Microorganisms">
        <title>Osmotic Adaptation and Compatible Solute Biosynthesis of Phototrophic Bacteria as Revealed from Genome Analyses.</title>
        <authorList>
            <person name="Imhoff J.F."/>
            <person name="Rahn T."/>
            <person name="Kunzel S."/>
            <person name="Keller A."/>
            <person name="Neulinger S.C."/>
        </authorList>
    </citation>
    <scope>NUCLEOTIDE SEQUENCE [LARGE SCALE GENOMIC DNA]</scope>
    <source>
        <strain evidence="3 4">DSM 15116</strain>
    </source>
</reference>
<evidence type="ECO:0000313" key="3">
    <source>
        <dbReference type="EMBL" id="MBK1727142.1"/>
    </source>
</evidence>
<dbReference type="Proteomes" id="UP000738126">
    <property type="component" value="Unassembled WGS sequence"/>
</dbReference>
<keyword evidence="1" id="KW-0802">TPR repeat</keyword>
<dbReference type="PROSITE" id="PS50005">
    <property type="entry name" value="TPR"/>
    <property type="match status" value="1"/>
</dbReference>
<sequence>LVGVGPGGEAAGSRGTFVRTPSRADPDERARTLLEQGRTHAGAGDNLAAAQAYRRALELDPQLHEARIQYARLLAASGRERRARQVLRTGLDEAPAHRRMARYYAALADETGEVEAAIDALEPAARLEEPGALEAHLAALYRGAERYAAAARVYRALAEAEPGNGLWLAGLALTAEGQGDREAALQAWRRVLEQGVERDAVAAHARRRVEALSGE</sequence>
<dbReference type="SMART" id="SM00028">
    <property type="entry name" value="TPR"/>
    <property type="match status" value="3"/>
</dbReference>
<dbReference type="InterPro" id="IPR011990">
    <property type="entry name" value="TPR-like_helical_dom_sf"/>
</dbReference>
<accession>A0ABS1E7H4</accession>
<dbReference type="InterPro" id="IPR019734">
    <property type="entry name" value="TPR_rpt"/>
</dbReference>
<evidence type="ECO:0000256" key="2">
    <source>
        <dbReference type="SAM" id="MobiDB-lite"/>
    </source>
</evidence>
<dbReference type="RefSeq" id="WP_200259818.1">
    <property type="nucleotide sequence ID" value="NZ_NRSH01000103.1"/>
</dbReference>
<keyword evidence="4" id="KW-1185">Reference proteome</keyword>
<feature type="compositionally biased region" description="Gly residues" evidence="2">
    <location>
        <begin position="1"/>
        <end position="10"/>
    </location>
</feature>
<feature type="repeat" description="TPR" evidence="1">
    <location>
        <begin position="30"/>
        <end position="63"/>
    </location>
</feature>
<name>A0ABS1E7H4_9GAMM</name>
<dbReference type="EMBL" id="NRSH01000103">
    <property type="protein sequence ID" value="MBK1727142.1"/>
    <property type="molecule type" value="Genomic_DNA"/>
</dbReference>
<evidence type="ECO:0000313" key="4">
    <source>
        <dbReference type="Proteomes" id="UP000738126"/>
    </source>
</evidence>
<dbReference type="Gene3D" id="1.25.40.10">
    <property type="entry name" value="Tetratricopeptide repeat domain"/>
    <property type="match status" value="1"/>
</dbReference>
<evidence type="ECO:0000256" key="1">
    <source>
        <dbReference type="PROSITE-ProRule" id="PRU00339"/>
    </source>
</evidence>
<evidence type="ECO:0008006" key="5">
    <source>
        <dbReference type="Google" id="ProtNLM"/>
    </source>
</evidence>
<feature type="region of interest" description="Disordered" evidence="2">
    <location>
        <begin position="1"/>
        <end position="26"/>
    </location>
</feature>
<gene>
    <name evidence="3" type="ORF">CKO13_08940</name>
</gene>
<organism evidence="3 4">
    <name type="scientific">Halorhodospira neutriphila</name>
    <dbReference type="NCBI Taxonomy" id="168379"/>
    <lineage>
        <taxon>Bacteria</taxon>
        <taxon>Pseudomonadati</taxon>
        <taxon>Pseudomonadota</taxon>
        <taxon>Gammaproteobacteria</taxon>
        <taxon>Chromatiales</taxon>
        <taxon>Ectothiorhodospiraceae</taxon>
        <taxon>Halorhodospira</taxon>
    </lineage>
</organism>
<comment type="caution">
    <text evidence="3">The sequence shown here is derived from an EMBL/GenBank/DDBJ whole genome shotgun (WGS) entry which is preliminary data.</text>
</comment>
<dbReference type="SUPFAM" id="SSF48452">
    <property type="entry name" value="TPR-like"/>
    <property type="match status" value="1"/>
</dbReference>
<dbReference type="PANTHER" id="PTHR12558">
    <property type="entry name" value="CELL DIVISION CYCLE 16,23,27"/>
    <property type="match status" value="1"/>
</dbReference>
<protein>
    <recommendedName>
        <fullName evidence="5">Tetratricopeptide repeat protein</fullName>
    </recommendedName>
</protein>
<proteinExistence type="predicted"/>
<dbReference type="PANTHER" id="PTHR12558:SF13">
    <property type="entry name" value="CELL DIVISION CYCLE PROTEIN 27 HOMOLOG"/>
    <property type="match status" value="1"/>
</dbReference>
<feature type="non-terminal residue" evidence="3">
    <location>
        <position position="1"/>
    </location>
</feature>